<evidence type="ECO:0000313" key="2">
    <source>
        <dbReference type="EMBL" id="VVC38842.1"/>
    </source>
</evidence>
<evidence type="ECO:0000313" key="3">
    <source>
        <dbReference type="Proteomes" id="UP000325440"/>
    </source>
</evidence>
<accession>A0A5E4N8V0</accession>
<organism evidence="2 3">
    <name type="scientific">Cinara cedri</name>
    <dbReference type="NCBI Taxonomy" id="506608"/>
    <lineage>
        <taxon>Eukaryota</taxon>
        <taxon>Metazoa</taxon>
        <taxon>Ecdysozoa</taxon>
        <taxon>Arthropoda</taxon>
        <taxon>Hexapoda</taxon>
        <taxon>Insecta</taxon>
        <taxon>Pterygota</taxon>
        <taxon>Neoptera</taxon>
        <taxon>Paraneoptera</taxon>
        <taxon>Hemiptera</taxon>
        <taxon>Sternorrhyncha</taxon>
        <taxon>Aphidomorpha</taxon>
        <taxon>Aphidoidea</taxon>
        <taxon>Aphididae</taxon>
        <taxon>Lachninae</taxon>
        <taxon>Cinara</taxon>
    </lineage>
</organism>
<evidence type="ECO:0000256" key="1">
    <source>
        <dbReference type="SAM" id="MobiDB-lite"/>
    </source>
</evidence>
<feature type="region of interest" description="Disordered" evidence="1">
    <location>
        <begin position="44"/>
        <end position="65"/>
    </location>
</feature>
<name>A0A5E4N8V0_9HEMI</name>
<dbReference type="AlphaFoldDB" id="A0A5E4N8V0"/>
<protein>
    <submittedName>
        <fullName evidence="2">Uncharacterized protein</fullName>
    </submittedName>
</protein>
<dbReference type="Proteomes" id="UP000325440">
    <property type="component" value="Unassembled WGS sequence"/>
</dbReference>
<proteinExistence type="predicted"/>
<gene>
    <name evidence="2" type="ORF">CINCED_3A019569</name>
</gene>
<dbReference type="EMBL" id="CABPRJ010001507">
    <property type="protein sequence ID" value="VVC38842.1"/>
    <property type="molecule type" value="Genomic_DNA"/>
</dbReference>
<sequence>MELNTEEEHETNVQSEAVNNHDGVAIDKNKYEEQTMELDIEEVNTNNELSYTTSTAETPESNDNSSFETFMFHECKGRRFQFKKGSDIDNQATIAFINDFIMKNHNATWFYSDNETFTNDGTKEAINSYYMQKHFKNNFII</sequence>
<reference evidence="2 3" key="1">
    <citation type="submission" date="2019-08" db="EMBL/GenBank/DDBJ databases">
        <authorList>
            <person name="Alioto T."/>
            <person name="Alioto T."/>
            <person name="Gomez Garrido J."/>
        </authorList>
    </citation>
    <scope>NUCLEOTIDE SEQUENCE [LARGE SCALE GENOMIC DNA]</scope>
</reference>
<keyword evidence="3" id="KW-1185">Reference proteome</keyword>